<sequence>MPQGQGRTKKCGEVHIPKATLRLNATSKYHLVKAKFNRNAVPASCLGTDVVK</sequence>
<organism evidence="1">
    <name type="scientific">Zea mays</name>
    <name type="common">Maize</name>
    <dbReference type="NCBI Taxonomy" id="4577"/>
    <lineage>
        <taxon>Eukaryota</taxon>
        <taxon>Viridiplantae</taxon>
        <taxon>Streptophyta</taxon>
        <taxon>Embryophyta</taxon>
        <taxon>Tracheophyta</taxon>
        <taxon>Spermatophyta</taxon>
        <taxon>Magnoliopsida</taxon>
        <taxon>Liliopsida</taxon>
        <taxon>Poales</taxon>
        <taxon>Poaceae</taxon>
        <taxon>PACMAD clade</taxon>
        <taxon>Panicoideae</taxon>
        <taxon>Andropogonodae</taxon>
        <taxon>Andropogoneae</taxon>
        <taxon>Tripsacinae</taxon>
        <taxon>Zea</taxon>
    </lineage>
</organism>
<proteinExistence type="evidence at transcript level"/>
<evidence type="ECO:0000313" key="1">
    <source>
        <dbReference type="EMBL" id="ACN25684.1"/>
    </source>
</evidence>
<dbReference type="AlphaFoldDB" id="C0HF81"/>
<accession>C0HF81</accession>
<dbReference type="EMBL" id="BT060987">
    <property type="protein sequence ID" value="ACN25684.1"/>
    <property type="molecule type" value="mRNA"/>
</dbReference>
<reference evidence="1" key="2">
    <citation type="submission" date="2012-06" db="EMBL/GenBank/DDBJ databases">
        <authorList>
            <person name="Yu Y."/>
            <person name="Currie J."/>
            <person name="Lomeli R."/>
            <person name="Angelova A."/>
            <person name="Collura K."/>
            <person name="Wissotski M."/>
            <person name="Campos D."/>
            <person name="Kudrna D."/>
            <person name="Golser W."/>
            <person name="Ashely E."/>
            <person name="Descour A."/>
            <person name="Fernandes J."/>
            <person name="Soderlund C."/>
            <person name="Walbot V."/>
        </authorList>
    </citation>
    <scope>NUCLEOTIDE SEQUENCE</scope>
    <source>
        <strain evidence="1">B73</strain>
    </source>
</reference>
<name>C0HF81_MAIZE</name>
<protein>
    <submittedName>
        <fullName evidence="1">Uncharacterized protein</fullName>
    </submittedName>
</protein>
<reference evidence="1" key="1">
    <citation type="journal article" date="2009" name="PLoS Genet.">
        <title>Sequencing, mapping, and analysis of 27,455 maize full-length cDNAs.</title>
        <authorList>
            <person name="Soderlund C."/>
            <person name="Descour A."/>
            <person name="Kudrna D."/>
            <person name="Bomhoff M."/>
            <person name="Boyd L."/>
            <person name="Currie J."/>
            <person name="Angelova A."/>
            <person name="Collura K."/>
            <person name="Wissotski M."/>
            <person name="Ashley E."/>
            <person name="Morrow D."/>
            <person name="Fernandes J."/>
            <person name="Walbot V."/>
            <person name="Yu Y."/>
        </authorList>
    </citation>
    <scope>NUCLEOTIDE SEQUENCE</scope>
    <source>
        <strain evidence="1">B73</strain>
    </source>
</reference>